<proteinExistence type="predicted"/>
<name>A0AAV7M8Q8_PLEWA</name>
<dbReference type="EMBL" id="JANPWB010000014">
    <property type="protein sequence ID" value="KAJ1098929.1"/>
    <property type="molecule type" value="Genomic_DNA"/>
</dbReference>
<gene>
    <name evidence="1" type="ORF">NDU88_004036</name>
</gene>
<accession>A0AAV7M8Q8</accession>
<comment type="caution">
    <text evidence="1">The sequence shown here is derived from an EMBL/GenBank/DDBJ whole genome shotgun (WGS) entry which is preliminary data.</text>
</comment>
<evidence type="ECO:0000313" key="2">
    <source>
        <dbReference type="Proteomes" id="UP001066276"/>
    </source>
</evidence>
<evidence type="ECO:0000313" key="1">
    <source>
        <dbReference type="EMBL" id="KAJ1098929.1"/>
    </source>
</evidence>
<reference evidence="1" key="1">
    <citation type="journal article" date="2022" name="bioRxiv">
        <title>Sequencing and chromosome-scale assembly of the giantPleurodeles waltlgenome.</title>
        <authorList>
            <person name="Brown T."/>
            <person name="Elewa A."/>
            <person name="Iarovenko S."/>
            <person name="Subramanian E."/>
            <person name="Araus A.J."/>
            <person name="Petzold A."/>
            <person name="Susuki M."/>
            <person name="Suzuki K.-i.T."/>
            <person name="Hayashi T."/>
            <person name="Toyoda A."/>
            <person name="Oliveira C."/>
            <person name="Osipova E."/>
            <person name="Leigh N.D."/>
            <person name="Simon A."/>
            <person name="Yun M.H."/>
        </authorList>
    </citation>
    <scope>NUCLEOTIDE SEQUENCE</scope>
    <source>
        <strain evidence="1">20211129_DDA</strain>
        <tissue evidence="1">Liver</tissue>
    </source>
</reference>
<protein>
    <submittedName>
        <fullName evidence="1">Uncharacterized protein</fullName>
    </submittedName>
</protein>
<keyword evidence="2" id="KW-1185">Reference proteome</keyword>
<dbReference type="Proteomes" id="UP001066276">
    <property type="component" value="Chromosome 10"/>
</dbReference>
<dbReference type="AlphaFoldDB" id="A0AAV7M8Q8"/>
<sequence>MRKELPPELPAPVEEMGMCPLLTCFMTPSRQTPTPALFLPAGSALSCRLRLWARPVAGALERSDTRRSIQESILLARIPV</sequence>
<organism evidence="1 2">
    <name type="scientific">Pleurodeles waltl</name>
    <name type="common">Iberian ribbed newt</name>
    <dbReference type="NCBI Taxonomy" id="8319"/>
    <lineage>
        <taxon>Eukaryota</taxon>
        <taxon>Metazoa</taxon>
        <taxon>Chordata</taxon>
        <taxon>Craniata</taxon>
        <taxon>Vertebrata</taxon>
        <taxon>Euteleostomi</taxon>
        <taxon>Amphibia</taxon>
        <taxon>Batrachia</taxon>
        <taxon>Caudata</taxon>
        <taxon>Salamandroidea</taxon>
        <taxon>Salamandridae</taxon>
        <taxon>Pleurodelinae</taxon>
        <taxon>Pleurodeles</taxon>
    </lineage>
</organism>